<dbReference type="Proteomes" id="UP000008782">
    <property type="component" value="Unassembled WGS sequence"/>
</dbReference>
<reference evidence="2" key="1">
    <citation type="journal article" date="2012" name="Nat. Genet.">
        <title>Lifestyle transitions in plant pathogenic Colletotrichum fungi deciphered by genome and transcriptome analyses.</title>
        <authorList>
            <person name="O'Connell R.J."/>
            <person name="Thon M.R."/>
            <person name="Hacquard S."/>
            <person name="Amyotte S.G."/>
            <person name="Kleemann J."/>
            <person name="Torres M.F."/>
            <person name="Damm U."/>
            <person name="Buiate E.A."/>
            <person name="Epstein L."/>
            <person name="Alkan N."/>
            <person name="Altmueller J."/>
            <person name="Alvarado-Balderrama L."/>
            <person name="Bauser C.A."/>
            <person name="Becker C."/>
            <person name="Birren B.W."/>
            <person name="Chen Z."/>
            <person name="Choi J."/>
            <person name="Crouch J.A."/>
            <person name="Duvick J.P."/>
            <person name="Farman M.A."/>
            <person name="Gan P."/>
            <person name="Heiman D."/>
            <person name="Henrissat B."/>
            <person name="Howard R.J."/>
            <person name="Kabbage M."/>
            <person name="Koch C."/>
            <person name="Kracher B."/>
            <person name="Kubo Y."/>
            <person name="Law A.D."/>
            <person name="Lebrun M.-H."/>
            <person name="Lee Y.-H."/>
            <person name="Miyara I."/>
            <person name="Moore N."/>
            <person name="Neumann U."/>
            <person name="Nordstroem K."/>
            <person name="Panaccione D.G."/>
            <person name="Panstruga R."/>
            <person name="Place M."/>
            <person name="Proctor R.H."/>
            <person name="Prusky D."/>
            <person name="Rech G."/>
            <person name="Reinhardt R."/>
            <person name="Rollins J.A."/>
            <person name="Rounsley S."/>
            <person name="Schardl C.L."/>
            <person name="Schwartz D.C."/>
            <person name="Shenoy N."/>
            <person name="Shirasu K."/>
            <person name="Sikhakolli U.R."/>
            <person name="Stueber K."/>
            <person name="Sukno S.A."/>
            <person name="Sweigard J.A."/>
            <person name="Takano Y."/>
            <person name="Takahara H."/>
            <person name="Trail F."/>
            <person name="van der Does H.C."/>
            <person name="Voll L.M."/>
            <person name="Will I."/>
            <person name="Young S."/>
            <person name="Zeng Q."/>
            <person name="Zhang J."/>
            <person name="Zhou S."/>
            <person name="Dickman M.B."/>
            <person name="Schulze-Lefert P."/>
            <person name="Ver Loren van Themaat E."/>
            <person name="Ma L.-J."/>
            <person name="Vaillancourt L.J."/>
        </authorList>
    </citation>
    <scope>NUCLEOTIDE SEQUENCE [LARGE SCALE GENOMIC DNA]</scope>
    <source>
        <strain evidence="2">M1.001 / M2 / FGSC 10212</strain>
    </source>
</reference>
<keyword evidence="2" id="KW-1185">Reference proteome</keyword>
<dbReference type="HOGENOM" id="CLU_2236404_0_0_1"/>
<dbReference type="EMBL" id="GG697367">
    <property type="protein sequence ID" value="EFQ33052.1"/>
    <property type="molecule type" value="Genomic_DNA"/>
</dbReference>
<dbReference type="GeneID" id="24413561"/>
<proteinExistence type="predicted"/>
<dbReference type="AlphaFoldDB" id="E3QQB4"/>
<name>E3QQB4_COLGM</name>
<dbReference type="RefSeq" id="XP_008097072.1">
    <property type="nucleotide sequence ID" value="XM_008098881.1"/>
</dbReference>
<evidence type="ECO:0000313" key="2">
    <source>
        <dbReference type="Proteomes" id="UP000008782"/>
    </source>
</evidence>
<protein>
    <submittedName>
        <fullName evidence="1">Uncharacterized protein</fullName>
    </submittedName>
</protein>
<gene>
    <name evidence="1" type="ORF">GLRG_08196</name>
</gene>
<organism evidence="2">
    <name type="scientific">Colletotrichum graminicola (strain M1.001 / M2 / FGSC 10212)</name>
    <name type="common">Maize anthracnose fungus</name>
    <name type="synonym">Glomerella graminicola</name>
    <dbReference type="NCBI Taxonomy" id="645133"/>
    <lineage>
        <taxon>Eukaryota</taxon>
        <taxon>Fungi</taxon>
        <taxon>Dikarya</taxon>
        <taxon>Ascomycota</taxon>
        <taxon>Pezizomycotina</taxon>
        <taxon>Sordariomycetes</taxon>
        <taxon>Hypocreomycetidae</taxon>
        <taxon>Glomerellales</taxon>
        <taxon>Glomerellaceae</taxon>
        <taxon>Colletotrichum</taxon>
        <taxon>Colletotrichum graminicola species complex</taxon>
    </lineage>
</organism>
<sequence length="105" mass="11575">MGWTKETTICVALTTSAEEQSVHAIYLYVQPGAVTDTLGEEQHAGLTVVPFVVWASERRHRLSNLRYQTPPCFTTPHGLHVTNTHDSSPWTCPCLHISAESSGAR</sequence>
<dbReference type="VEuPathDB" id="FungiDB:GLRG_08196"/>
<evidence type="ECO:0000313" key="1">
    <source>
        <dbReference type="EMBL" id="EFQ33052.1"/>
    </source>
</evidence>
<accession>E3QQB4</accession>